<dbReference type="HOGENOM" id="CLU_015028_0_0_1"/>
<feature type="region of interest" description="Disordered" evidence="4">
    <location>
        <begin position="309"/>
        <end position="398"/>
    </location>
</feature>
<name>A0A060SE27_PYCCI</name>
<comment type="similarity">
    <text evidence="2">Belongs to the cerato-platanin family.</text>
</comment>
<dbReference type="EMBL" id="CCBP010000113">
    <property type="protein sequence ID" value="CDO72461.1"/>
    <property type="molecule type" value="Genomic_DNA"/>
</dbReference>
<accession>A0A060SE27</accession>
<sequence length="902" mass="100505">MHFLAVLASALSLATLVLAVPASSTTTHTWQITYDTVYDKKSNSLDIVACSNGKYGLETRGYTTFGSLPATYVGGVQAVAGWNSANCGTCWQVSYNGTTINVLAIDHADSGVNLGENAMNKLTHGHAVQRGVVHAKVKQVDAINCGFGRKFGRLSEAKLNKCLADGFADVVLGVLAILQEVNTLATMRDGSRIPEDGIQEQNIGIGNWQDVEVPFRIEAISKSPPLRDSHLPRPSGAGAGASGFEEAVVEACEGVVENYRRREISKVDAVLQLYKALHLDEVVEADEIEERNNAYRSYFAMLEDIDHDQRVSESHDPGAHPLQNQTRTHDLSPEDPPLPGQGDRERSSEQRRELNDAGDRRSLLERLTEPQHAKRHRTEYDDASEDEMSQDGKRARPRRNIDDSLFPFLPSGREEVGQLSDDLQRTLVLKENYTRDLAFAKQSVVCSPRCPPVPDAVWTDVLANRYVDLDRIFSAIYTVDGDSKNSVKLGDFELSGLPSKPKRRIERHGHWTIAWALYQRAVLYVYPHRERELRTYYDQINGFFAAVSEAEASRIVNLDRAIRGEVGRSNTLLLSDFSRFNHLYTMHVVDGAEVGVDLEHPLKPASVTMKADAPPATAGSDMSAHTAPDVNTSPLPALKRRREEPAQIDANKRPRRFRGFLWDQHDNHAVTPLATLSESMAALPSPPLSELQNTTALQTIRDHPHLFDVVSPLNVDRFQELLATHPNRALVDSVCRGFREGFWPFANPSVGDFPSSWEESSSLLDDEALQFASKYAEEEEAAGRYSAPFSGDLLPGMYSMPVHAVPKPHSDKMRFINNHSAGRFSLNSMINKHEVGMRPDNVQDLARNLLHFRSIHGDAPVWLFKSDIANAYRLLPMHPLWQLKQVVSVNGLRRIDRCCCFC</sequence>
<organism evidence="6 7">
    <name type="scientific">Pycnoporus cinnabarinus</name>
    <name type="common">Cinnabar-red polypore</name>
    <name type="synonym">Trametes cinnabarina</name>
    <dbReference type="NCBI Taxonomy" id="5643"/>
    <lineage>
        <taxon>Eukaryota</taxon>
        <taxon>Fungi</taxon>
        <taxon>Dikarya</taxon>
        <taxon>Basidiomycota</taxon>
        <taxon>Agaricomycotina</taxon>
        <taxon>Agaricomycetes</taxon>
        <taxon>Polyporales</taxon>
        <taxon>Polyporaceae</taxon>
        <taxon>Trametes</taxon>
    </lineage>
</organism>
<dbReference type="InterPro" id="IPR010829">
    <property type="entry name" value="Cerato-platanin"/>
</dbReference>
<feature type="chain" id="PRO_5001592154" evidence="5">
    <location>
        <begin position="20"/>
        <end position="902"/>
    </location>
</feature>
<feature type="compositionally biased region" description="Basic and acidic residues" evidence="4">
    <location>
        <begin position="342"/>
        <end position="372"/>
    </location>
</feature>
<comment type="subcellular location">
    <subcellularLocation>
        <location evidence="1">Secreted</location>
    </subcellularLocation>
</comment>
<proteinExistence type="inferred from homology"/>
<dbReference type="SUPFAM" id="SSF50685">
    <property type="entry name" value="Barwin-like endoglucanases"/>
    <property type="match status" value="1"/>
</dbReference>
<evidence type="ECO:0000256" key="1">
    <source>
        <dbReference type="ARBA" id="ARBA00004613"/>
    </source>
</evidence>
<dbReference type="InterPro" id="IPR036908">
    <property type="entry name" value="RlpA-like_sf"/>
</dbReference>
<dbReference type="Proteomes" id="UP000029665">
    <property type="component" value="Unassembled WGS sequence"/>
</dbReference>
<feature type="compositionally biased region" description="Basic and acidic residues" evidence="4">
    <location>
        <begin position="309"/>
        <end position="318"/>
    </location>
</feature>
<evidence type="ECO:0000256" key="5">
    <source>
        <dbReference type="SAM" id="SignalP"/>
    </source>
</evidence>
<feature type="signal peptide" evidence="5">
    <location>
        <begin position="1"/>
        <end position="19"/>
    </location>
</feature>
<evidence type="ECO:0000256" key="2">
    <source>
        <dbReference type="ARBA" id="ARBA00010421"/>
    </source>
</evidence>
<comment type="caution">
    <text evidence="6">The sequence shown here is derived from an EMBL/GenBank/DDBJ whole genome shotgun (WGS) entry which is preliminary data.</text>
</comment>
<reference evidence="6" key="1">
    <citation type="submission" date="2014-01" db="EMBL/GenBank/DDBJ databases">
        <title>The genome of the white-rot fungus Pycnoporus cinnabarinus: a basidiomycete model with a versatile arsenal for lignocellulosic biomass breakdown.</title>
        <authorList>
            <person name="Levasseur A."/>
            <person name="Lomascolo A."/>
            <person name="Ruiz-Duenas F.J."/>
            <person name="Uzan E."/>
            <person name="Piumi F."/>
            <person name="Kues U."/>
            <person name="Ram A.F.J."/>
            <person name="Murat C."/>
            <person name="Haon M."/>
            <person name="Benoit I."/>
            <person name="Arfi Y."/>
            <person name="Chevret D."/>
            <person name="Drula E."/>
            <person name="Kwon M.J."/>
            <person name="Gouret P."/>
            <person name="Lesage-Meessen L."/>
            <person name="Lombard V."/>
            <person name="Mariette J."/>
            <person name="Noirot C."/>
            <person name="Park J."/>
            <person name="Patyshakuliyeva A."/>
            <person name="Wieneger R.A.B."/>
            <person name="Wosten H.A.B."/>
            <person name="Martin F."/>
            <person name="Coutinho P.M."/>
            <person name="de Vries R."/>
            <person name="Martinez A.T."/>
            <person name="Klopp C."/>
            <person name="Pontarotti P."/>
            <person name="Henrissat B."/>
            <person name="Record E."/>
        </authorList>
    </citation>
    <scope>NUCLEOTIDE SEQUENCE [LARGE SCALE GENOMIC DNA]</scope>
    <source>
        <strain evidence="6">BRFM137</strain>
    </source>
</reference>
<protein>
    <submittedName>
        <fullName evidence="6">Uncharacterized protein</fullName>
    </submittedName>
</protein>
<dbReference type="OrthoDB" id="3248529at2759"/>
<dbReference type="AlphaFoldDB" id="A0A060SE27"/>
<dbReference type="GO" id="GO:0005576">
    <property type="term" value="C:extracellular region"/>
    <property type="evidence" value="ECO:0007669"/>
    <property type="project" value="UniProtKB-SubCell"/>
</dbReference>
<keyword evidence="3" id="KW-0964">Secreted</keyword>
<evidence type="ECO:0000313" key="7">
    <source>
        <dbReference type="Proteomes" id="UP000029665"/>
    </source>
</evidence>
<evidence type="ECO:0000256" key="4">
    <source>
        <dbReference type="SAM" id="MobiDB-lite"/>
    </source>
</evidence>
<keyword evidence="5" id="KW-0732">Signal</keyword>
<evidence type="ECO:0000313" key="6">
    <source>
        <dbReference type="EMBL" id="CDO72461.1"/>
    </source>
</evidence>
<evidence type="ECO:0000256" key="3">
    <source>
        <dbReference type="ARBA" id="ARBA00022525"/>
    </source>
</evidence>
<gene>
    <name evidence="6" type="ORF">BN946_scf184980.g2</name>
</gene>
<keyword evidence="7" id="KW-1185">Reference proteome</keyword>
<dbReference type="Gene3D" id="2.40.40.10">
    <property type="entry name" value="RlpA-like domain"/>
    <property type="match status" value="1"/>
</dbReference>
<feature type="region of interest" description="Disordered" evidence="4">
    <location>
        <begin position="610"/>
        <end position="648"/>
    </location>
</feature>
<dbReference type="Pfam" id="PF07249">
    <property type="entry name" value="Cerato-platanin"/>
    <property type="match status" value="1"/>
</dbReference>
<dbReference type="CDD" id="cd22778">
    <property type="entry name" value="DPBB_CEPL-like"/>
    <property type="match status" value="1"/>
</dbReference>
<dbReference type="STRING" id="5643.A0A060SE27"/>